<dbReference type="Proteomes" id="UP001472677">
    <property type="component" value="Unassembled WGS sequence"/>
</dbReference>
<gene>
    <name evidence="1" type="ORF">V6N12_039678</name>
</gene>
<dbReference type="EMBL" id="JBBPBM010000020">
    <property type="protein sequence ID" value="KAK8551003.1"/>
    <property type="molecule type" value="Genomic_DNA"/>
</dbReference>
<accession>A0ABR2E377</accession>
<comment type="caution">
    <text evidence="1">The sequence shown here is derived from an EMBL/GenBank/DDBJ whole genome shotgun (WGS) entry which is preliminary data.</text>
</comment>
<reference evidence="1 2" key="1">
    <citation type="journal article" date="2024" name="G3 (Bethesda)">
        <title>Genome assembly of Hibiscus sabdariffa L. provides insights into metabolisms of medicinal natural products.</title>
        <authorList>
            <person name="Kim T."/>
        </authorList>
    </citation>
    <scope>NUCLEOTIDE SEQUENCE [LARGE SCALE GENOMIC DNA]</scope>
    <source>
        <strain evidence="1">TK-2024</strain>
        <tissue evidence="1">Old leaves</tissue>
    </source>
</reference>
<evidence type="ECO:0000313" key="1">
    <source>
        <dbReference type="EMBL" id="KAK8551003.1"/>
    </source>
</evidence>
<protein>
    <submittedName>
        <fullName evidence="1">Uncharacterized protein</fullName>
    </submittedName>
</protein>
<name>A0ABR2E377_9ROSI</name>
<evidence type="ECO:0000313" key="2">
    <source>
        <dbReference type="Proteomes" id="UP001472677"/>
    </source>
</evidence>
<organism evidence="1 2">
    <name type="scientific">Hibiscus sabdariffa</name>
    <name type="common">roselle</name>
    <dbReference type="NCBI Taxonomy" id="183260"/>
    <lineage>
        <taxon>Eukaryota</taxon>
        <taxon>Viridiplantae</taxon>
        <taxon>Streptophyta</taxon>
        <taxon>Embryophyta</taxon>
        <taxon>Tracheophyta</taxon>
        <taxon>Spermatophyta</taxon>
        <taxon>Magnoliopsida</taxon>
        <taxon>eudicotyledons</taxon>
        <taxon>Gunneridae</taxon>
        <taxon>Pentapetalae</taxon>
        <taxon>rosids</taxon>
        <taxon>malvids</taxon>
        <taxon>Malvales</taxon>
        <taxon>Malvaceae</taxon>
        <taxon>Malvoideae</taxon>
        <taxon>Hibiscus</taxon>
    </lineage>
</organism>
<proteinExistence type="predicted"/>
<keyword evidence="2" id="KW-1185">Reference proteome</keyword>
<sequence length="92" mass="10097">MGCSEQLELSECLKEGLGNADGVGSHDSRDCVRINPAEAVRVSDAEEIIPLFEEIMEKARNRSHKGETEKGKHRVPAMKQKGAVAVFAFFLP</sequence>